<dbReference type="EMBL" id="QASA01000001">
    <property type="protein sequence ID" value="RDC64920.1"/>
    <property type="molecule type" value="Genomic_DNA"/>
</dbReference>
<evidence type="ECO:0000256" key="5">
    <source>
        <dbReference type="ARBA" id="ARBA00022777"/>
    </source>
</evidence>
<dbReference type="InterPro" id="IPR013656">
    <property type="entry name" value="PAS_4"/>
</dbReference>
<dbReference type="SMART" id="SM00091">
    <property type="entry name" value="PAS"/>
    <property type="match status" value="5"/>
</dbReference>
<dbReference type="InterPro" id="IPR003594">
    <property type="entry name" value="HATPase_dom"/>
</dbReference>
<dbReference type="FunFam" id="3.30.565.10:FF:000010">
    <property type="entry name" value="Sensor histidine kinase RcsC"/>
    <property type="match status" value="1"/>
</dbReference>
<keyword evidence="3 7" id="KW-0597">Phosphoprotein</keyword>
<dbReference type="Pfam" id="PF00072">
    <property type="entry name" value="Response_reg"/>
    <property type="match status" value="1"/>
</dbReference>
<dbReference type="EC" id="2.7.13.3" evidence="2"/>
<feature type="domain" description="PAS" evidence="10">
    <location>
        <begin position="331"/>
        <end position="376"/>
    </location>
</feature>
<dbReference type="Gene3D" id="2.10.70.100">
    <property type="match status" value="1"/>
</dbReference>
<dbReference type="InterPro" id="IPR036890">
    <property type="entry name" value="HATPase_C_sf"/>
</dbReference>
<dbReference type="Gene3D" id="3.40.50.2300">
    <property type="match status" value="1"/>
</dbReference>
<dbReference type="Pfam" id="PF02518">
    <property type="entry name" value="HATPase_c"/>
    <property type="match status" value="1"/>
</dbReference>
<dbReference type="Proteomes" id="UP000253919">
    <property type="component" value="Unassembled WGS sequence"/>
</dbReference>
<dbReference type="InterPro" id="IPR000014">
    <property type="entry name" value="PAS"/>
</dbReference>
<reference evidence="12 13" key="1">
    <citation type="submission" date="2018-04" db="EMBL/GenBank/DDBJ databases">
        <title>Adhaeribacter sp. HMF7616 genome sequencing and assembly.</title>
        <authorList>
            <person name="Kang H."/>
            <person name="Kang J."/>
            <person name="Cha I."/>
            <person name="Kim H."/>
            <person name="Joh K."/>
        </authorList>
    </citation>
    <scope>NUCLEOTIDE SEQUENCE [LARGE SCALE GENOMIC DNA]</scope>
    <source>
        <strain evidence="12 13">HMF7616</strain>
    </source>
</reference>
<dbReference type="Pfam" id="PF08447">
    <property type="entry name" value="PAS_3"/>
    <property type="match status" value="2"/>
</dbReference>
<feature type="domain" description="Response regulatory" evidence="9">
    <location>
        <begin position="1074"/>
        <end position="1191"/>
    </location>
</feature>
<feature type="modified residue" description="4-aspartylphosphate" evidence="7">
    <location>
        <position position="1123"/>
    </location>
</feature>
<dbReference type="InterPro" id="IPR000700">
    <property type="entry name" value="PAS-assoc_C"/>
</dbReference>
<dbReference type="Pfam" id="PF00512">
    <property type="entry name" value="HisKA"/>
    <property type="match status" value="1"/>
</dbReference>
<feature type="domain" description="Histidine kinase" evidence="8">
    <location>
        <begin position="829"/>
        <end position="1050"/>
    </location>
</feature>
<dbReference type="SUPFAM" id="SSF55874">
    <property type="entry name" value="ATPase domain of HSP90 chaperone/DNA topoisomerase II/histidine kinase"/>
    <property type="match status" value="1"/>
</dbReference>
<evidence type="ECO:0000256" key="3">
    <source>
        <dbReference type="ARBA" id="ARBA00022553"/>
    </source>
</evidence>
<keyword evidence="5" id="KW-0418">Kinase</keyword>
<dbReference type="Gene3D" id="1.10.287.130">
    <property type="match status" value="1"/>
</dbReference>
<dbReference type="AlphaFoldDB" id="A0A369QKR0"/>
<organism evidence="12 13">
    <name type="scientific">Adhaeribacter pallidiroseus</name>
    <dbReference type="NCBI Taxonomy" id="2072847"/>
    <lineage>
        <taxon>Bacteria</taxon>
        <taxon>Pseudomonadati</taxon>
        <taxon>Bacteroidota</taxon>
        <taxon>Cytophagia</taxon>
        <taxon>Cytophagales</taxon>
        <taxon>Hymenobacteraceae</taxon>
        <taxon>Adhaeribacter</taxon>
    </lineage>
</organism>
<dbReference type="Pfam" id="PF08448">
    <property type="entry name" value="PAS_4"/>
    <property type="match status" value="2"/>
</dbReference>
<protein>
    <recommendedName>
        <fullName evidence="2">histidine kinase</fullName>
        <ecNumber evidence="2">2.7.13.3</ecNumber>
    </recommendedName>
</protein>
<dbReference type="SMART" id="SM00086">
    <property type="entry name" value="PAC"/>
    <property type="match status" value="4"/>
</dbReference>
<dbReference type="SUPFAM" id="SSF55781">
    <property type="entry name" value="GAF domain-like"/>
    <property type="match status" value="1"/>
</dbReference>
<dbReference type="PROSITE" id="PS50113">
    <property type="entry name" value="PAC"/>
    <property type="match status" value="2"/>
</dbReference>
<dbReference type="PANTHER" id="PTHR45339:SF1">
    <property type="entry name" value="HYBRID SIGNAL TRANSDUCTION HISTIDINE KINASE J"/>
    <property type="match status" value="1"/>
</dbReference>
<dbReference type="Gene3D" id="3.30.450.40">
    <property type="match status" value="1"/>
</dbReference>
<dbReference type="PROSITE" id="PS50110">
    <property type="entry name" value="RESPONSE_REGULATORY"/>
    <property type="match status" value="1"/>
</dbReference>
<feature type="domain" description="PAC" evidence="11">
    <location>
        <begin position="503"/>
        <end position="555"/>
    </location>
</feature>
<dbReference type="SMART" id="SM00065">
    <property type="entry name" value="GAF"/>
    <property type="match status" value="1"/>
</dbReference>
<evidence type="ECO:0000256" key="6">
    <source>
        <dbReference type="ARBA" id="ARBA00023012"/>
    </source>
</evidence>
<dbReference type="SUPFAM" id="SSF55785">
    <property type="entry name" value="PYP-like sensor domain (PAS domain)"/>
    <property type="match status" value="5"/>
</dbReference>
<accession>A0A369QKR0</accession>
<dbReference type="InterPro" id="IPR001789">
    <property type="entry name" value="Sig_transdc_resp-reg_receiver"/>
</dbReference>
<dbReference type="InterPro" id="IPR004358">
    <property type="entry name" value="Sig_transdc_His_kin-like_C"/>
</dbReference>
<evidence type="ECO:0000256" key="4">
    <source>
        <dbReference type="ARBA" id="ARBA00022679"/>
    </source>
</evidence>
<dbReference type="Pfam" id="PF01590">
    <property type="entry name" value="GAF"/>
    <property type="match status" value="1"/>
</dbReference>
<feature type="domain" description="PAS" evidence="10">
    <location>
        <begin position="556"/>
        <end position="601"/>
    </location>
</feature>
<dbReference type="GO" id="GO:0000155">
    <property type="term" value="F:phosphorelay sensor kinase activity"/>
    <property type="evidence" value="ECO:0007669"/>
    <property type="project" value="InterPro"/>
</dbReference>
<dbReference type="InterPro" id="IPR029016">
    <property type="entry name" value="GAF-like_dom_sf"/>
</dbReference>
<evidence type="ECO:0000313" key="13">
    <source>
        <dbReference type="Proteomes" id="UP000253919"/>
    </source>
</evidence>
<dbReference type="NCBIfam" id="TIGR00229">
    <property type="entry name" value="sensory_box"/>
    <property type="match status" value="4"/>
</dbReference>
<evidence type="ECO:0000256" key="7">
    <source>
        <dbReference type="PROSITE-ProRule" id="PRU00169"/>
    </source>
</evidence>
<sequence length="1205" mass="137135">MPENNFPFLSEQEEAERLNALYQYDVLDTEAESDFDAITQLAAYICDTPIAHISLIDRDRQWYKSKIGLNHTEFPREVSFCQHSILNDSILEINDMLQHDLFCTYPNVTQDPHIRFYAGAPLISPGGYRIGALCVIDTNPKTLNEAQRQALQTLAREVVSHLELRRHRKILEKENQKLHLYQMLFNHSNEMMCIIEPKSGLFLEVNAAFKLFMGYETHELVGKSFAEFIYPEDLLHCRNLLGTLPINQVVESESRYYAKDGTLRWIGWRAQSIHGMLFFTARDITQLRKTGSENLNLENLLINVLDNSPSGVCAFHSIRNEAGEIVDFKWLMLNQAVEKIVGKTAGELIGHSLSGSTHPENLKNLLPLANRVIDQNQPLQQELHFYGENNQRKWYYLIANKMADGLVLVLNDISERKSSEEELQHQRTFYESILNNIPSDVAVFDQEGRYLFVNPQAIKNPEIRQWIIGKNDQQYVTYRKRDPKIAEQRRQRLVKAAATKQIIHWEEMMTTPEGEIKHFLRRLNPIFNEADKLQYVVGYGFDITDRKAVEIELQYQRGLVQQVIDTSPNLLYLKDEAGKFTLVNKAFANFIGLSAEQLIGQDSQNFEISTEAAALSRQQDCQVLASHQPLEIKEMHLTHPGNGEPVCFNLVKIPFIQQDKQPQILCIATNITEAKRAEHKLLESQKILTESQQIAHLGSWSWDIKSDKAIWSDETYHIFGLEPQEEAPPFEEYLQLLHPDDAVALSAKVQDAITQQTSFALELRVLLPDGPIRYIYEMGRLEYNAAGEPCRLIGTIQDITDRKKIEQELILAKEQAEEVVRAKEMFLSMMSHEIRTPLNAVIGMSHLLLQNSPKPEQIENLKVLHFAGENLLILINDILDFSKIEAGKINFEAVDFSLSDLITSVRQSFRYQADEKNLKIKARFDAALPQILVGDPVRLNQIITNLLSNAFKFTAQGGITIDILLEEETTEQATLSIVVTDTGIGIPEDKLSLIFESFTQAQSDTTRKYGGTGLGLTITKRLVELQNGTIAVTSTVGKGSVFTATIPFKKSQQQVAPPDQHYFTNTFQNLEHVRLLLVEDNEINQFIALQFLEKWGIRTDCALNGQEAVEMVQQQTYDVILMDLQMPVMDGFEATQRIRALDGKNATVPIIALTASAMLDVQNKALQLGMNEYVSKPFNPNELYLKIAKYTVSETLPTVTGNYNF</sequence>
<evidence type="ECO:0000259" key="9">
    <source>
        <dbReference type="PROSITE" id="PS50110"/>
    </source>
</evidence>
<evidence type="ECO:0000256" key="2">
    <source>
        <dbReference type="ARBA" id="ARBA00012438"/>
    </source>
</evidence>
<dbReference type="PRINTS" id="PR00344">
    <property type="entry name" value="BCTRLSENSOR"/>
</dbReference>
<comment type="caution">
    <text evidence="12">The sequence shown here is derived from an EMBL/GenBank/DDBJ whole genome shotgun (WGS) entry which is preliminary data.</text>
</comment>
<dbReference type="Gene3D" id="3.30.450.20">
    <property type="entry name" value="PAS domain"/>
    <property type="match status" value="5"/>
</dbReference>
<feature type="domain" description="PAC" evidence="11">
    <location>
        <begin position="759"/>
        <end position="811"/>
    </location>
</feature>
<evidence type="ECO:0000259" key="10">
    <source>
        <dbReference type="PROSITE" id="PS50112"/>
    </source>
</evidence>
<dbReference type="PANTHER" id="PTHR45339">
    <property type="entry name" value="HYBRID SIGNAL TRANSDUCTION HISTIDINE KINASE J"/>
    <property type="match status" value="1"/>
</dbReference>
<name>A0A369QKR0_9BACT</name>
<dbReference type="SUPFAM" id="SSF52172">
    <property type="entry name" value="CheY-like"/>
    <property type="match status" value="1"/>
</dbReference>
<dbReference type="CDD" id="cd00130">
    <property type="entry name" value="PAS"/>
    <property type="match status" value="5"/>
</dbReference>
<comment type="catalytic activity">
    <reaction evidence="1">
        <text>ATP + protein L-histidine = ADP + protein N-phospho-L-histidine.</text>
        <dbReference type="EC" id="2.7.13.3"/>
    </reaction>
</comment>
<keyword evidence="13" id="KW-1185">Reference proteome</keyword>
<dbReference type="InterPro" id="IPR036097">
    <property type="entry name" value="HisK_dim/P_sf"/>
</dbReference>
<dbReference type="SUPFAM" id="SSF47384">
    <property type="entry name" value="Homodimeric domain of signal transducing histidine kinase"/>
    <property type="match status" value="1"/>
</dbReference>
<evidence type="ECO:0000259" key="11">
    <source>
        <dbReference type="PROSITE" id="PS50113"/>
    </source>
</evidence>
<evidence type="ECO:0000259" key="8">
    <source>
        <dbReference type="PROSITE" id="PS50109"/>
    </source>
</evidence>
<feature type="domain" description="PAS" evidence="10">
    <location>
        <begin position="199"/>
        <end position="253"/>
    </location>
</feature>
<keyword evidence="4 12" id="KW-0808">Transferase</keyword>
<dbReference type="SMART" id="SM00387">
    <property type="entry name" value="HATPase_c"/>
    <property type="match status" value="1"/>
</dbReference>
<dbReference type="CDD" id="cd00082">
    <property type="entry name" value="HisKA"/>
    <property type="match status" value="1"/>
</dbReference>
<dbReference type="Gene3D" id="3.30.565.10">
    <property type="entry name" value="Histidine kinase-like ATPase, C-terminal domain"/>
    <property type="match status" value="1"/>
</dbReference>
<keyword evidence="6" id="KW-0902">Two-component regulatory system</keyword>
<feature type="domain" description="PAS" evidence="10">
    <location>
        <begin position="711"/>
        <end position="756"/>
    </location>
</feature>
<dbReference type="InterPro" id="IPR005467">
    <property type="entry name" value="His_kinase_dom"/>
</dbReference>
<dbReference type="PROSITE" id="PS50109">
    <property type="entry name" value="HIS_KIN"/>
    <property type="match status" value="1"/>
</dbReference>
<dbReference type="CDD" id="cd16922">
    <property type="entry name" value="HATPase_EvgS-ArcB-TorS-like"/>
    <property type="match status" value="1"/>
</dbReference>
<dbReference type="InterPro" id="IPR035965">
    <property type="entry name" value="PAS-like_dom_sf"/>
</dbReference>
<dbReference type="RefSeq" id="WP_115374005.1">
    <property type="nucleotide sequence ID" value="NZ_QASA01000001.1"/>
</dbReference>
<dbReference type="InterPro" id="IPR013655">
    <property type="entry name" value="PAS_fold_3"/>
</dbReference>
<evidence type="ECO:0000256" key="1">
    <source>
        <dbReference type="ARBA" id="ARBA00000085"/>
    </source>
</evidence>
<dbReference type="SMART" id="SM00388">
    <property type="entry name" value="HisKA"/>
    <property type="match status" value="1"/>
</dbReference>
<dbReference type="PROSITE" id="PS50112">
    <property type="entry name" value="PAS"/>
    <property type="match status" value="4"/>
</dbReference>
<dbReference type="InterPro" id="IPR003661">
    <property type="entry name" value="HisK_dim/P_dom"/>
</dbReference>
<dbReference type="InterPro" id="IPR011006">
    <property type="entry name" value="CheY-like_superfamily"/>
</dbReference>
<dbReference type="InterPro" id="IPR001610">
    <property type="entry name" value="PAC"/>
</dbReference>
<evidence type="ECO:0000313" key="12">
    <source>
        <dbReference type="EMBL" id="RDC64920.1"/>
    </source>
</evidence>
<gene>
    <name evidence="12" type="ORF">AHMF7616_03542</name>
</gene>
<proteinExistence type="predicted"/>
<dbReference type="SMART" id="SM00448">
    <property type="entry name" value="REC"/>
    <property type="match status" value="1"/>
</dbReference>
<dbReference type="OrthoDB" id="9797097at2"/>
<dbReference type="InterPro" id="IPR003018">
    <property type="entry name" value="GAF"/>
</dbReference>
<dbReference type="CDD" id="cd17546">
    <property type="entry name" value="REC_hyHK_CKI1_RcsC-like"/>
    <property type="match status" value="1"/>
</dbReference>
<dbReference type="Pfam" id="PF13426">
    <property type="entry name" value="PAS_9"/>
    <property type="match status" value="1"/>
</dbReference>